<name>A0A5J4TSY5_9EUKA</name>
<dbReference type="Proteomes" id="UP000324800">
    <property type="component" value="Unassembled WGS sequence"/>
</dbReference>
<sequence>MDVLVDLLDSSITAFMRIVAGNGLGDDGVFAAPVVPLYNTPDVFACKYLPGSFLDTLRTIFMDVLVDLLDSSITAFMRIVAGNGLGDDGVFAAPVVGTKFFAHFGGCVLVGGGFVGSCQVVYVWETWPMECRGEQLE</sequence>
<comment type="caution">
    <text evidence="1">The sequence shown here is derived from an EMBL/GenBank/DDBJ whole genome shotgun (WGS) entry which is preliminary data.</text>
</comment>
<gene>
    <name evidence="1" type="ORF">EZS28_044030</name>
</gene>
<proteinExistence type="predicted"/>
<dbReference type="EMBL" id="SNRW01026937">
    <property type="protein sequence ID" value="KAA6360445.1"/>
    <property type="molecule type" value="Genomic_DNA"/>
</dbReference>
<evidence type="ECO:0000313" key="2">
    <source>
        <dbReference type="Proteomes" id="UP000324800"/>
    </source>
</evidence>
<dbReference type="AlphaFoldDB" id="A0A5J4TSY5"/>
<protein>
    <submittedName>
        <fullName evidence="1">Uncharacterized protein</fullName>
    </submittedName>
</protein>
<evidence type="ECO:0000313" key="1">
    <source>
        <dbReference type="EMBL" id="KAA6360445.1"/>
    </source>
</evidence>
<organism evidence="1 2">
    <name type="scientific">Streblomastix strix</name>
    <dbReference type="NCBI Taxonomy" id="222440"/>
    <lineage>
        <taxon>Eukaryota</taxon>
        <taxon>Metamonada</taxon>
        <taxon>Preaxostyla</taxon>
        <taxon>Oxymonadida</taxon>
        <taxon>Streblomastigidae</taxon>
        <taxon>Streblomastix</taxon>
    </lineage>
</organism>
<accession>A0A5J4TSY5</accession>
<reference evidence="1 2" key="1">
    <citation type="submission" date="2019-03" db="EMBL/GenBank/DDBJ databases">
        <title>Single cell metagenomics reveals metabolic interactions within the superorganism composed of flagellate Streblomastix strix and complex community of Bacteroidetes bacteria on its surface.</title>
        <authorList>
            <person name="Treitli S.C."/>
            <person name="Kolisko M."/>
            <person name="Husnik F."/>
            <person name="Keeling P."/>
            <person name="Hampl V."/>
        </authorList>
    </citation>
    <scope>NUCLEOTIDE SEQUENCE [LARGE SCALE GENOMIC DNA]</scope>
    <source>
        <strain evidence="1">ST1C</strain>
    </source>
</reference>